<evidence type="ECO:0000259" key="7">
    <source>
        <dbReference type="Pfam" id="PF00076"/>
    </source>
</evidence>
<reference evidence="11 12" key="2">
    <citation type="submission" date="2019-12" db="UniProtKB">
        <authorList>
            <consortium name="WormBaseParasite"/>
        </authorList>
    </citation>
    <scope>IDENTIFICATION</scope>
</reference>
<comment type="similarity">
    <text evidence="2">Belongs to the ARS2 family.</text>
</comment>
<dbReference type="InterPro" id="IPR000504">
    <property type="entry name" value="RRM_dom"/>
</dbReference>
<evidence type="ECO:0000256" key="4">
    <source>
        <dbReference type="ARBA" id="ARBA00023242"/>
    </source>
</evidence>
<dbReference type="GO" id="GO:0016604">
    <property type="term" value="C:nuclear body"/>
    <property type="evidence" value="ECO:0007669"/>
    <property type="project" value="TreeGrafter"/>
</dbReference>
<feature type="compositionally biased region" description="Basic and acidic residues" evidence="6">
    <location>
        <begin position="7"/>
        <end position="51"/>
    </location>
</feature>
<evidence type="ECO:0000256" key="5">
    <source>
        <dbReference type="ARBA" id="ARBA00030701"/>
    </source>
</evidence>
<dbReference type="CDD" id="cd00590">
    <property type="entry name" value="RRM_SF"/>
    <property type="match status" value="1"/>
</dbReference>
<feature type="region of interest" description="Disordered" evidence="6">
    <location>
        <begin position="1"/>
        <end position="87"/>
    </location>
</feature>
<accession>A0A5S6PZ73</accession>
<dbReference type="SUPFAM" id="SSF54928">
    <property type="entry name" value="RNA-binding domain, RBD"/>
    <property type="match status" value="1"/>
</dbReference>
<evidence type="ECO:0000313" key="10">
    <source>
        <dbReference type="Proteomes" id="UP000046395"/>
    </source>
</evidence>
<feature type="compositionally biased region" description="Basic and acidic residues" evidence="6">
    <location>
        <begin position="431"/>
        <end position="441"/>
    </location>
</feature>
<feature type="domain" description="SERRATE/Ars2 N-terminal" evidence="9">
    <location>
        <begin position="92"/>
        <end position="201"/>
    </location>
</feature>
<dbReference type="GO" id="GO:0031053">
    <property type="term" value="P:primary miRNA processing"/>
    <property type="evidence" value="ECO:0007669"/>
    <property type="project" value="TreeGrafter"/>
</dbReference>
<dbReference type="WBParaSite" id="TMUE_3000013032.1">
    <property type="protein sequence ID" value="TMUE_3000013032.1"/>
    <property type="gene ID" value="WBGene00287107"/>
</dbReference>
<keyword evidence="10" id="KW-1185">Reference proteome</keyword>
<dbReference type="InterPro" id="IPR021933">
    <property type="entry name" value="SERRATE/Ars2_N"/>
</dbReference>
<organism evidence="10 11">
    <name type="scientific">Trichuris muris</name>
    <name type="common">Mouse whipworm</name>
    <dbReference type="NCBI Taxonomy" id="70415"/>
    <lineage>
        <taxon>Eukaryota</taxon>
        <taxon>Metazoa</taxon>
        <taxon>Ecdysozoa</taxon>
        <taxon>Nematoda</taxon>
        <taxon>Enoplea</taxon>
        <taxon>Dorylaimia</taxon>
        <taxon>Trichinellida</taxon>
        <taxon>Trichuridae</taxon>
        <taxon>Trichuris</taxon>
    </lineage>
</organism>
<evidence type="ECO:0000259" key="9">
    <source>
        <dbReference type="Pfam" id="PF12066"/>
    </source>
</evidence>
<evidence type="ECO:0000313" key="11">
    <source>
        <dbReference type="WBParaSite" id="TMUE_0000000258.1"/>
    </source>
</evidence>
<comment type="subcellular location">
    <subcellularLocation>
        <location evidence="1">Nucleus</location>
    </subcellularLocation>
</comment>
<evidence type="ECO:0000313" key="12">
    <source>
        <dbReference type="WBParaSite" id="TMUE_3000013032.1"/>
    </source>
</evidence>
<feature type="compositionally biased region" description="Basic and acidic residues" evidence="6">
    <location>
        <begin position="698"/>
        <end position="709"/>
    </location>
</feature>
<feature type="domain" description="RRM" evidence="7">
    <location>
        <begin position="311"/>
        <end position="376"/>
    </location>
</feature>
<dbReference type="InterPro" id="IPR039727">
    <property type="entry name" value="SE/Ars2"/>
</dbReference>
<dbReference type="PANTHER" id="PTHR13165:SF0">
    <property type="entry name" value="SERRATE RNA EFFECTOR MOLECULE HOMOLOG"/>
    <property type="match status" value="1"/>
</dbReference>
<dbReference type="Pfam" id="PF04959">
    <property type="entry name" value="ARS2"/>
    <property type="match status" value="1"/>
</dbReference>
<feature type="compositionally biased region" description="Basic and acidic residues" evidence="6">
    <location>
        <begin position="243"/>
        <end position="253"/>
    </location>
</feature>
<feature type="region of interest" description="Disordered" evidence="6">
    <location>
        <begin position="427"/>
        <end position="451"/>
    </location>
</feature>
<sequence>MGDSDEEYGRRKSRDKFSRERSDFQDRRHDFGERRGFGSGDRDYKHFRSRADYSPPVSKRSRRDWDDSAYETPSRREEQNDNASISPMMTFKQFLSSQDDMISDEEAIKKYQDYKLDYRKQQLHAFFLAHKDQEWFRMKYHPEDSLKKRNEQKAATKRRLQVFMELMDKGYVAKCSLDQDHAESLIKLMDAVVVKLEGGTDEDLEAIEKCEYEEVDEVTSEKACKDSDDEQPVEKIIVSNDDPGEKSNEKQSDDEIYASDGELSGRESNKSFDSAEKIELNDKGSVKVRSPKANDEVMVNKNTSLHRTSSIFLRNLAPNITKQEVEALFKRYCGFLRVSLAEPLQERRFYRRGWVTFRREVNVKEICWNLSTIRVKDCDLGAIVNRDLTRRIRAVNSITGHKTVMQNDLRHVARLVQMYDKRANLWETEDEKNSSDAEKQSQEGGFADMSKNPLLSNITDYLVEEANAEEEELLGTAVEEVNTNGDVKMAFEQDTALMEVFDPLLLYLRIVHSVDYYNHGEYPNEDEMPNRCGLIHVRGSPSVNQSESFVNEFMRNFEAKLQPLLTGKESLSDEEVEKLGKKDPEKEVEAFISANCQELAENKWLCPLSGKKFKGPEFVRKHIFNKHPEKVQEVRVEVDYFNNYLYDPKRPFAVETRQQTSYSAGSDRTGTSDRYQQSQGDYGRQNFGGGYYRQSGNYRRDFYPRRDYGSQRSYGGNRYYTEGRKDPRAPINYTDLDAPDPAY</sequence>
<feature type="region of interest" description="Disordered" evidence="6">
    <location>
        <begin position="218"/>
        <end position="275"/>
    </location>
</feature>
<feature type="region of interest" description="Disordered" evidence="6">
    <location>
        <begin position="656"/>
        <end position="743"/>
    </location>
</feature>
<dbReference type="WBParaSite" id="TMUE_0000000258.1">
    <property type="protein sequence ID" value="TMUE_0000000258.1"/>
    <property type="gene ID" value="WBGene00296199"/>
</dbReference>
<feature type="compositionally biased region" description="Basic and acidic residues" evidence="6">
    <location>
        <begin position="263"/>
        <end position="275"/>
    </location>
</feature>
<dbReference type="AlphaFoldDB" id="A0A5S6PZ73"/>
<keyword evidence="4" id="KW-0539">Nucleus</keyword>
<evidence type="ECO:0000256" key="1">
    <source>
        <dbReference type="ARBA" id="ARBA00004123"/>
    </source>
</evidence>
<evidence type="ECO:0000256" key="3">
    <source>
        <dbReference type="ARBA" id="ARBA00017364"/>
    </source>
</evidence>
<proteinExistence type="inferred from homology"/>
<reference evidence="10" key="1">
    <citation type="submission" date="2014-03" db="EMBL/GenBank/DDBJ databases">
        <title>The whipworm genome and dual-species transcriptomics of an intimate host-pathogen interaction.</title>
        <authorList>
            <person name="Foth B.J."/>
            <person name="Tsai I.J."/>
            <person name="Reid A.J."/>
            <person name="Bancroft A.J."/>
            <person name="Nichol S."/>
            <person name="Tracey A."/>
            <person name="Holroyd N."/>
            <person name="Cotton J.A."/>
            <person name="Stanley E.J."/>
            <person name="Zarowiecki M."/>
            <person name="Liu J.Z."/>
            <person name="Huckvale T."/>
            <person name="Cooper P.J."/>
            <person name="Grencis R.K."/>
            <person name="Berriman M."/>
        </authorList>
    </citation>
    <scope>NUCLEOTIDE SEQUENCE [LARGE SCALE GENOMIC DNA]</scope>
    <source>
        <strain evidence="10">Edinburgh</strain>
    </source>
</reference>
<dbReference type="GO" id="GO:0003723">
    <property type="term" value="F:RNA binding"/>
    <property type="evidence" value="ECO:0007669"/>
    <property type="project" value="InterPro"/>
</dbReference>
<dbReference type="InterPro" id="IPR035979">
    <property type="entry name" value="RBD_domain_sf"/>
</dbReference>
<dbReference type="Pfam" id="PF00076">
    <property type="entry name" value="RRM_1"/>
    <property type="match status" value="1"/>
</dbReference>
<evidence type="ECO:0000259" key="8">
    <source>
        <dbReference type="Pfam" id="PF04959"/>
    </source>
</evidence>
<protein>
    <recommendedName>
        <fullName evidence="3">Serrate RNA effector molecule homolog</fullName>
    </recommendedName>
    <alternativeName>
        <fullName evidence="5">Arsenite-resistance protein 2 homolog</fullName>
    </alternativeName>
</protein>
<dbReference type="PANTHER" id="PTHR13165">
    <property type="entry name" value="ARSENITE-RESISTANCE PROTEIN 2"/>
    <property type="match status" value="1"/>
</dbReference>
<name>A0A5S6PZ73_TRIMR</name>
<dbReference type="Proteomes" id="UP000046395">
    <property type="component" value="Unassembled WGS sequence"/>
</dbReference>
<dbReference type="Pfam" id="PF12066">
    <property type="entry name" value="SERRATE_Ars2_N"/>
    <property type="match status" value="1"/>
</dbReference>
<dbReference type="InterPro" id="IPR007042">
    <property type="entry name" value="SERRATE/Ars2_C"/>
</dbReference>
<feature type="domain" description="SERRATE/Ars2 C-terminal" evidence="8">
    <location>
        <begin position="545"/>
        <end position="712"/>
    </location>
</feature>
<evidence type="ECO:0000256" key="6">
    <source>
        <dbReference type="SAM" id="MobiDB-lite"/>
    </source>
</evidence>
<feature type="compositionally biased region" description="Polar residues" evidence="6">
    <location>
        <begin position="656"/>
        <end position="680"/>
    </location>
</feature>
<evidence type="ECO:0000256" key="2">
    <source>
        <dbReference type="ARBA" id="ARBA00005407"/>
    </source>
</evidence>
<dbReference type="STRING" id="70415.A0A5S6PZ73"/>